<comment type="catalytic activity">
    <reaction evidence="12">
        <text>L-seryl-[protein] + ATP = O-phospho-L-seryl-[protein] + ADP + H(+)</text>
        <dbReference type="Rhea" id="RHEA:17989"/>
        <dbReference type="Rhea" id="RHEA-COMP:9863"/>
        <dbReference type="Rhea" id="RHEA-COMP:11604"/>
        <dbReference type="ChEBI" id="CHEBI:15378"/>
        <dbReference type="ChEBI" id="CHEBI:29999"/>
        <dbReference type="ChEBI" id="CHEBI:30616"/>
        <dbReference type="ChEBI" id="CHEBI:83421"/>
        <dbReference type="ChEBI" id="CHEBI:456216"/>
        <dbReference type="EC" id="2.7.11.1"/>
    </reaction>
</comment>
<dbReference type="STRING" id="1071381.G8BSH3"/>
<dbReference type="GeneID" id="11534120"/>
<keyword evidence="17" id="KW-1185">Reference proteome</keyword>
<evidence type="ECO:0000313" key="16">
    <source>
        <dbReference type="EMBL" id="CCE62794.1"/>
    </source>
</evidence>
<keyword evidence="6" id="KW-0808">Transferase</keyword>
<keyword evidence="10" id="KW-0206">Cytoskeleton</keyword>
<feature type="compositionally biased region" description="Low complexity" evidence="14">
    <location>
        <begin position="595"/>
        <end position="614"/>
    </location>
</feature>
<evidence type="ECO:0000256" key="7">
    <source>
        <dbReference type="ARBA" id="ARBA00022741"/>
    </source>
</evidence>
<dbReference type="OrthoDB" id="2018507at2759"/>
<sequence length="707" mass="79892">MSQIFEDKYKKGTKLQVASHEVIIENYLTSGGFAQVYTARITSEHKNLYPELTCLKRVIVPNKQSLNILRAEVDAMKILKNNKYIVSYIDSHANRLQNSEDSYVVLLLMEYCSGAGLLDFMNLRLKERLKEEEILKIMTDVSQGVYHMHQLQPPLLHRDIKIENVLLSGDGNFKLCDFGSVSGVLRSPTSSEEFVYLQNDILKNTTAQYRSPEMVNLALGFPINEKSDIWALGILLYKLCYYTTPFEEHGSRAIMEGKFTYPAYPQYTDSLKNIIRVLLSTNPIQRPNICQLLEELFRIQHKSSPLPNFYVQRAMSSLQMDTTQPHRIPILKYTQMSKPVISSQSSPSKHCQTFSQKDYPYIQPNLSNSARAKDYYLGGSSSTDTLESSLSKQLSEDRVYDVNVNTMDSHCTYRRKLTPNYDHALKKGSSPSINDNSTLNNMTSLKHEHSFNSREAYIHPDFSGSKHFITSNDALNLNCRTPRSRDSSINSNSSVDSISRNSTGGSLIKSLGTKIKLTTTGGKRSQSPIKSRQNTGDSIRSAFNKVRQGINLRSSRISSNDSVVRNSEQFGGIPELSNDNKYQFDTTSKNRHEYNSLSRKLSLSSQKQNSLNDSTSNDPIILITNLEAKKSIKDRVQALMKSSSDNHVIISAHGYGKYTDNKSSIKHFKSNIEHLTAYGNMNGHLKTAHHLKAKPKVPTKPVFLRSP</sequence>
<evidence type="ECO:0000256" key="1">
    <source>
        <dbReference type="ARBA" id="ARBA00004134"/>
    </source>
</evidence>
<dbReference type="FunFam" id="1.10.510.10:FF:000441">
    <property type="entry name" value="Serine/threonine protein kinase"/>
    <property type="match status" value="1"/>
</dbReference>
<keyword evidence="4" id="KW-0723">Serine/threonine-protein kinase</keyword>
<keyword evidence="3" id="KW-0963">Cytoplasm</keyword>
<dbReference type="GO" id="GO:0004674">
    <property type="term" value="F:protein serine/threonine kinase activity"/>
    <property type="evidence" value="ECO:0007669"/>
    <property type="project" value="UniProtKB-KW"/>
</dbReference>
<dbReference type="InterPro" id="IPR011009">
    <property type="entry name" value="Kinase-like_dom_sf"/>
</dbReference>
<dbReference type="Gene3D" id="1.10.510.10">
    <property type="entry name" value="Transferase(Phosphotransferase) domain 1"/>
    <property type="match status" value="1"/>
</dbReference>
<evidence type="ECO:0000256" key="9">
    <source>
        <dbReference type="ARBA" id="ARBA00022840"/>
    </source>
</evidence>
<proteinExistence type="predicted"/>
<dbReference type="GO" id="GO:0000147">
    <property type="term" value="P:actin cortical patch assembly"/>
    <property type="evidence" value="ECO:0007669"/>
    <property type="project" value="EnsemblFungi"/>
</dbReference>
<evidence type="ECO:0000256" key="8">
    <source>
        <dbReference type="ARBA" id="ARBA00022777"/>
    </source>
</evidence>
<dbReference type="eggNOG" id="KOG1989">
    <property type="taxonomic scope" value="Eukaryota"/>
</dbReference>
<evidence type="ECO:0000256" key="4">
    <source>
        <dbReference type="ARBA" id="ARBA00022527"/>
    </source>
</evidence>
<evidence type="ECO:0000256" key="13">
    <source>
        <dbReference type="ARBA" id="ARBA00065090"/>
    </source>
</evidence>
<dbReference type="Proteomes" id="UP000005666">
    <property type="component" value="Chromosome 4"/>
</dbReference>
<evidence type="ECO:0000256" key="12">
    <source>
        <dbReference type="ARBA" id="ARBA00048679"/>
    </source>
</evidence>
<evidence type="ECO:0000256" key="2">
    <source>
        <dbReference type="ARBA" id="ARBA00012513"/>
    </source>
</evidence>
<feature type="compositionally biased region" description="Low complexity" evidence="14">
    <location>
        <begin position="487"/>
        <end position="503"/>
    </location>
</feature>
<feature type="compositionally biased region" description="Polar residues" evidence="14">
    <location>
        <begin position="524"/>
        <end position="538"/>
    </location>
</feature>
<feature type="domain" description="Protein kinase" evidence="15">
    <location>
        <begin position="22"/>
        <end position="298"/>
    </location>
</feature>
<reference evidence="16 17" key="1">
    <citation type="journal article" date="2011" name="Proc. Natl. Acad. Sci. U.S.A.">
        <title>Evolutionary erosion of yeast sex chromosomes by mating-type switching accidents.</title>
        <authorList>
            <person name="Gordon J.L."/>
            <person name="Armisen D."/>
            <person name="Proux-Wera E."/>
            <person name="Oheigeartaigh S.S."/>
            <person name="Byrne K.P."/>
            <person name="Wolfe K.H."/>
        </authorList>
    </citation>
    <scope>NUCLEOTIDE SEQUENCE [LARGE SCALE GENOMIC DNA]</scope>
    <source>
        <strain evidence="17">ATCC 24235 / CBS 4417 / NBRC 1672 / NRRL Y-8282 / UCD 70-5</strain>
    </source>
</reference>
<dbReference type="GO" id="GO:0005524">
    <property type="term" value="F:ATP binding"/>
    <property type="evidence" value="ECO:0007669"/>
    <property type="project" value="UniProtKB-KW"/>
</dbReference>
<evidence type="ECO:0000256" key="10">
    <source>
        <dbReference type="ARBA" id="ARBA00023212"/>
    </source>
</evidence>
<dbReference type="InterPro" id="IPR008271">
    <property type="entry name" value="Ser/Thr_kinase_AS"/>
</dbReference>
<evidence type="ECO:0000256" key="11">
    <source>
        <dbReference type="ARBA" id="ARBA00047899"/>
    </source>
</evidence>
<dbReference type="Pfam" id="PF00069">
    <property type="entry name" value="Pkinase"/>
    <property type="match status" value="1"/>
</dbReference>
<gene>
    <name evidence="16" type="primary">TPHA0D01540</name>
    <name evidence="16" type="ordered locus">TPHA_0D01540</name>
</gene>
<dbReference type="GO" id="GO:0030479">
    <property type="term" value="C:actin cortical patch"/>
    <property type="evidence" value="ECO:0007669"/>
    <property type="project" value="UniProtKB-SubCell"/>
</dbReference>
<keyword evidence="9" id="KW-0067">ATP-binding</keyword>
<evidence type="ECO:0000256" key="3">
    <source>
        <dbReference type="ARBA" id="ARBA00022490"/>
    </source>
</evidence>
<name>G8BSH3_TETPH</name>
<protein>
    <recommendedName>
        <fullName evidence="2">non-specific serine/threonine protein kinase</fullName>
        <ecNumber evidence="2">2.7.11.1</ecNumber>
    </recommendedName>
</protein>
<dbReference type="PANTHER" id="PTHR22967">
    <property type="entry name" value="SERINE/THREONINE PROTEIN KINASE"/>
    <property type="match status" value="1"/>
</dbReference>
<dbReference type="SUPFAM" id="SSF56112">
    <property type="entry name" value="Protein kinase-like (PK-like)"/>
    <property type="match status" value="1"/>
</dbReference>
<keyword evidence="8" id="KW-0418">Kinase</keyword>
<dbReference type="PROSITE" id="PS50011">
    <property type="entry name" value="PROTEIN_KINASE_DOM"/>
    <property type="match status" value="1"/>
</dbReference>
<dbReference type="PROSITE" id="PS00108">
    <property type="entry name" value="PROTEIN_KINASE_ST"/>
    <property type="match status" value="1"/>
</dbReference>
<dbReference type="EMBL" id="HE612859">
    <property type="protein sequence ID" value="CCE62794.1"/>
    <property type="molecule type" value="Genomic_DNA"/>
</dbReference>
<organism evidence="16 17">
    <name type="scientific">Tetrapisispora phaffii (strain ATCC 24235 / CBS 4417 / NBRC 1672 / NRRL Y-8282 / UCD 70-5)</name>
    <name type="common">Yeast</name>
    <name type="synonym">Fabospora phaffii</name>
    <dbReference type="NCBI Taxonomy" id="1071381"/>
    <lineage>
        <taxon>Eukaryota</taxon>
        <taxon>Fungi</taxon>
        <taxon>Dikarya</taxon>
        <taxon>Ascomycota</taxon>
        <taxon>Saccharomycotina</taxon>
        <taxon>Saccharomycetes</taxon>
        <taxon>Saccharomycetales</taxon>
        <taxon>Saccharomycetaceae</taxon>
        <taxon>Tetrapisispora</taxon>
    </lineage>
</organism>
<dbReference type="AlphaFoldDB" id="G8BSH3"/>
<dbReference type="GO" id="GO:0007015">
    <property type="term" value="P:actin filament organization"/>
    <property type="evidence" value="ECO:0007669"/>
    <property type="project" value="TreeGrafter"/>
</dbReference>
<dbReference type="KEGG" id="tpf:TPHA_0D01540"/>
<keyword evidence="7" id="KW-0547">Nucleotide-binding</keyword>
<comment type="subcellular location">
    <subcellularLocation>
        <location evidence="1">Cytoplasm</location>
        <location evidence="1">Cytoskeleton</location>
        <location evidence="1">Actin patch</location>
    </subcellularLocation>
</comment>
<dbReference type="RefSeq" id="XP_003685228.1">
    <property type="nucleotide sequence ID" value="XM_003685180.1"/>
</dbReference>
<dbReference type="EC" id="2.7.11.1" evidence="2"/>
<dbReference type="SMART" id="SM00220">
    <property type="entry name" value="S_TKc"/>
    <property type="match status" value="1"/>
</dbReference>
<evidence type="ECO:0000256" key="5">
    <source>
        <dbReference type="ARBA" id="ARBA00022553"/>
    </source>
</evidence>
<evidence type="ECO:0000313" key="17">
    <source>
        <dbReference type="Proteomes" id="UP000005666"/>
    </source>
</evidence>
<accession>G8BSH3</accession>
<feature type="region of interest" description="Disordered" evidence="14">
    <location>
        <begin position="591"/>
        <end position="614"/>
    </location>
</feature>
<comment type="subunit">
    <text evidence="13">Interacts with ABP1, which is required for proper actin patch localization.</text>
</comment>
<comment type="catalytic activity">
    <reaction evidence="11">
        <text>L-threonyl-[protein] + ATP = O-phospho-L-threonyl-[protein] + ADP + H(+)</text>
        <dbReference type="Rhea" id="RHEA:46608"/>
        <dbReference type="Rhea" id="RHEA-COMP:11060"/>
        <dbReference type="Rhea" id="RHEA-COMP:11605"/>
        <dbReference type="ChEBI" id="CHEBI:15378"/>
        <dbReference type="ChEBI" id="CHEBI:30013"/>
        <dbReference type="ChEBI" id="CHEBI:30616"/>
        <dbReference type="ChEBI" id="CHEBI:61977"/>
        <dbReference type="ChEBI" id="CHEBI:456216"/>
        <dbReference type="EC" id="2.7.11.1"/>
    </reaction>
</comment>
<dbReference type="GO" id="GO:1900186">
    <property type="term" value="P:negative regulation of clathrin-dependent endocytosis"/>
    <property type="evidence" value="ECO:0007669"/>
    <property type="project" value="EnsemblFungi"/>
</dbReference>
<dbReference type="HOGENOM" id="CLU_011638_2_0_1"/>
<evidence type="ECO:0000259" key="15">
    <source>
        <dbReference type="PROSITE" id="PS50011"/>
    </source>
</evidence>
<keyword evidence="5" id="KW-0597">Phosphoprotein</keyword>
<dbReference type="GO" id="GO:0120133">
    <property type="term" value="P:negative regulation of actin cortical patch assembly"/>
    <property type="evidence" value="ECO:0007669"/>
    <property type="project" value="EnsemblFungi"/>
</dbReference>
<evidence type="ECO:0000256" key="14">
    <source>
        <dbReference type="SAM" id="MobiDB-lite"/>
    </source>
</evidence>
<feature type="region of interest" description="Disordered" evidence="14">
    <location>
        <begin position="515"/>
        <end position="540"/>
    </location>
</feature>
<evidence type="ECO:0000256" key="6">
    <source>
        <dbReference type="ARBA" id="ARBA00022679"/>
    </source>
</evidence>
<dbReference type="InterPro" id="IPR000719">
    <property type="entry name" value="Prot_kinase_dom"/>
</dbReference>
<dbReference type="PANTHER" id="PTHR22967:SF57">
    <property type="entry name" value="AUXILIN, ISOFORM A-RELATED"/>
    <property type="match status" value="1"/>
</dbReference>
<dbReference type="GO" id="GO:0031333">
    <property type="term" value="P:negative regulation of protein-containing complex assembly"/>
    <property type="evidence" value="ECO:0007669"/>
    <property type="project" value="EnsemblFungi"/>
</dbReference>
<feature type="region of interest" description="Disordered" evidence="14">
    <location>
        <begin position="482"/>
        <end position="503"/>
    </location>
</feature>
<dbReference type="OMA" id="QEFNYVQ"/>